<dbReference type="Pfam" id="PF03732">
    <property type="entry name" value="Retrotrans_gag"/>
    <property type="match status" value="1"/>
</dbReference>
<dbReference type="SMART" id="SM00343">
    <property type="entry name" value="ZnF_C2HC"/>
    <property type="match status" value="1"/>
</dbReference>
<organism evidence="4 5">
    <name type="scientific">Arachis duranensis</name>
    <name type="common">Wild peanut</name>
    <dbReference type="NCBI Taxonomy" id="130453"/>
    <lineage>
        <taxon>Eukaryota</taxon>
        <taxon>Viridiplantae</taxon>
        <taxon>Streptophyta</taxon>
        <taxon>Embryophyta</taxon>
        <taxon>Tracheophyta</taxon>
        <taxon>Spermatophyta</taxon>
        <taxon>Magnoliopsida</taxon>
        <taxon>eudicotyledons</taxon>
        <taxon>Gunneridae</taxon>
        <taxon>Pentapetalae</taxon>
        <taxon>rosids</taxon>
        <taxon>fabids</taxon>
        <taxon>Fabales</taxon>
        <taxon>Fabaceae</taxon>
        <taxon>Papilionoideae</taxon>
        <taxon>50 kb inversion clade</taxon>
        <taxon>dalbergioids sensu lato</taxon>
        <taxon>Dalbergieae</taxon>
        <taxon>Pterocarpus clade</taxon>
        <taxon>Arachis</taxon>
    </lineage>
</organism>
<dbReference type="InterPro" id="IPR001878">
    <property type="entry name" value="Znf_CCHC"/>
</dbReference>
<accession>A0A6P4DC70</accession>
<reference evidence="4" key="1">
    <citation type="journal article" date="2016" name="Nat. Genet.">
        <title>The genome sequences of Arachis duranensis and Arachis ipaensis, the diploid ancestors of cultivated peanut.</title>
        <authorList>
            <person name="Bertioli D.J."/>
            <person name="Cannon S.B."/>
            <person name="Froenicke L."/>
            <person name="Huang G."/>
            <person name="Farmer A.D."/>
            <person name="Cannon E.K."/>
            <person name="Liu X."/>
            <person name="Gao D."/>
            <person name="Clevenger J."/>
            <person name="Dash S."/>
            <person name="Ren L."/>
            <person name="Moretzsohn M.C."/>
            <person name="Shirasawa K."/>
            <person name="Huang W."/>
            <person name="Vidigal B."/>
            <person name="Abernathy B."/>
            <person name="Chu Y."/>
            <person name="Niederhuth C.E."/>
            <person name="Umale P."/>
            <person name="Araujo A.C."/>
            <person name="Kozik A."/>
            <person name="Kim K.D."/>
            <person name="Burow M.D."/>
            <person name="Varshney R.K."/>
            <person name="Wang X."/>
            <person name="Zhang X."/>
            <person name="Barkley N."/>
            <person name="Guimaraes P.M."/>
            <person name="Isobe S."/>
            <person name="Guo B."/>
            <person name="Liao B."/>
            <person name="Stalker H.T."/>
            <person name="Schmitz R.J."/>
            <person name="Scheffler B.E."/>
            <person name="Leal-Bertioli S.C."/>
            <person name="Xun X."/>
            <person name="Jackson S.A."/>
            <person name="Michelmore R."/>
            <person name="Ozias-Akins P."/>
        </authorList>
    </citation>
    <scope>NUCLEOTIDE SEQUENCE [LARGE SCALE GENOMIC DNA]</scope>
    <source>
        <strain evidence="4">cv. V14167</strain>
    </source>
</reference>
<dbReference type="CDD" id="cd00303">
    <property type="entry name" value="retropepsin_like"/>
    <property type="match status" value="1"/>
</dbReference>
<dbReference type="Gene3D" id="4.10.60.10">
    <property type="entry name" value="Zinc finger, CCHC-type"/>
    <property type="match status" value="1"/>
</dbReference>
<keyword evidence="4" id="KW-1185">Reference proteome</keyword>
<sequence length="542" mass="60928">MATRGRGRARSRESRNEQPADNHAEFMTAMRLGQPAGNGNGNRNGNGNVNGEGNAHANVEGNGDNMGGIPMTLATFLKVHSPTFRGSTNPTEADHWFQAMERALQAQHVPYNQYVEFATYQLAGEAQPWWQVECCMLQLQNAEVLWDVFRTAFYKKYFPESAREVKEMELMQLKQGSMSVAEYTNKFEELCRFSRVCQGDPETFESWRCIKYQRSLKDSIMTAVAPMEIRVFSDLVNKARVMEEYAKTVAASKDTHGEGSSKGRGKYHHPRGQSFKRGGYAHQGQRGFRNNTHDQFQHPKGRGSQSGCFNCGLLGHIARDCTHGKNPNAGQGQHQGRVFAVNAKDASKADPLMRGICLFSDKTLITLYDTGASHSFISFSKFEELGLKMSKLPFDLHVHTPHQTVMTRSSCREVGFKLEGRDFVHDLICLPMVGLELILGFDWLSKNRVLLDCFERTIWFMPEGESGAVITAGYYLNSVMVFSEDIPEFPPQWEIEFVIDLVPGAGPVSIAPYRMAPKELAELKVQLEEILAKRFIRPSVSP</sequence>
<dbReference type="SUPFAM" id="SSF50630">
    <property type="entry name" value="Acid proteases"/>
    <property type="match status" value="1"/>
</dbReference>
<dbReference type="InterPro" id="IPR043502">
    <property type="entry name" value="DNA/RNA_pol_sf"/>
</dbReference>
<dbReference type="Gene3D" id="2.40.70.10">
    <property type="entry name" value="Acid Proteases"/>
    <property type="match status" value="1"/>
</dbReference>
<dbReference type="InterPro" id="IPR032567">
    <property type="entry name" value="RTL1-rel"/>
</dbReference>
<dbReference type="Proteomes" id="UP000515211">
    <property type="component" value="Chromosome 5"/>
</dbReference>
<feature type="compositionally biased region" description="Gly residues" evidence="2">
    <location>
        <begin position="36"/>
        <end position="50"/>
    </location>
</feature>
<evidence type="ECO:0000256" key="2">
    <source>
        <dbReference type="SAM" id="MobiDB-lite"/>
    </source>
</evidence>
<dbReference type="SUPFAM" id="SSF56672">
    <property type="entry name" value="DNA/RNA polymerases"/>
    <property type="match status" value="1"/>
</dbReference>
<dbReference type="SUPFAM" id="SSF57756">
    <property type="entry name" value="Retrovirus zinc finger-like domains"/>
    <property type="match status" value="1"/>
</dbReference>
<dbReference type="RefSeq" id="XP_015965852.1">
    <property type="nucleotide sequence ID" value="XM_016110366.1"/>
</dbReference>
<dbReference type="KEGG" id="adu:107489616"/>
<feature type="domain" description="CCHC-type" evidence="3">
    <location>
        <begin position="308"/>
        <end position="321"/>
    </location>
</feature>
<feature type="region of interest" description="Disordered" evidence="2">
    <location>
        <begin position="250"/>
        <end position="287"/>
    </location>
</feature>
<reference evidence="5" key="2">
    <citation type="submission" date="2025-08" db="UniProtKB">
        <authorList>
            <consortium name="RefSeq"/>
        </authorList>
    </citation>
    <scope>IDENTIFICATION</scope>
    <source>
        <tissue evidence="5">Whole plant</tissue>
    </source>
</reference>
<dbReference type="GO" id="GO:0008270">
    <property type="term" value="F:zinc ion binding"/>
    <property type="evidence" value="ECO:0007669"/>
    <property type="project" value="UniProtKB-KW"/>
</dbReference>
<dbReference type="AlphaFoldDB" id="A0A6P4DC70"/>
<feature type="compositionally biased region" description="Basic and acidic residues" evidence="2">
    <location>
        <begin position="10"/>
        <end position="24"/>
    </location>
</feature>
<evidence type="ECO:0000256" key="1">
    <source>
        <dbReference type="PROSITE-ProRule" id="PRU00047"/>
    </source>
</evidence>
<dbReference type="GO" id="GO:0003676">
    <property type="term" value="F:nucleic acid binding"/>
    <property type="evidence" value="ECO:0007669"/>
    <property type="project" value="InterPro"/>
</dbReference>
<dbReference type="PANTHER" id="PTHR15503:SF42">
    <property type="entry name" value="ZINC FINGER, CCHC-TYPE, RETROTRANSPOSON GAG DOMAIN, ASPARTIC PEPTIDASE DOMAIN PROTEIN-RELATED"/>
    <property type="match status" value="1"/>
</dbReference>
<evidence type="ECO:0000313" key="4">
    <source>
        <dbReference type="Proteomes" id="UP000515211"/>
    </source>
</evidence>
<evidence type="ECO:0000313" key="5">
    <source>
        <dbReference type="RefSeq" id="XP_015965852.1"/>
    </source>
</evidence>
<dbReference type="PANTHER" id="PTHR15503">
    <property type="entry name" value="LDOC1 RELATED"/>
    <property type="match status" value="1"/>
</dbReference>
<dbReference type="InterPro" id="IPR021109">
    <property type="entry name" value="Peptidase_aspartic_dom_sf"/>
</dbReference>
<keyword evidence="1" id="KW-0862">Zinc</keyword>
<name>A0A6P4DC70_ARADU</name>
<dbReference type="InterPro" id="IPR005162">
    <property type="entry name" value="Retrotrans_gag_dom"/>
</dbReference>
<dbReference type="GeneID" id="107489616"/>
<dbReference type="PROSITE" id="PS50158">
    <property type="entry name" value="ZF_CCHC"/>
    <property type="match status" value="1"/>
</dbReference>
<protein>
    <submittedName>
        <fullName evidence="5">Uncharacterized protein LOC107489616</fullName>
    </submittedName>
</protein>
<dbReference type="Pfam" id="PF00098">
    <property type="entry name" value="zf-CCHC"/>
    <property type="match status" value="1"/>
</dbReference>
<gene>
    <name evidence="5" type="primary">LOC107489616</name>
</gene>
<keyword evidence="1" id="KW-0479">Metal-binding</keyword>
<dbReference type="Pfam" id="PF08284">
    <property type="entry name" value="RVP_2"/>
    <property type="match status" value="1"/>
</dbReference>
<dbReference type="Gene3D" id="3.10.10.10">
    <property type="entry name" value="HIV Type 1 Reverse Transcriptase, subunit A, domain 1"/>
    <property type="match status" value="1"/>
</dbReference>
<dbReference type="InterPro" id="IPR036875">
    <property type="entry name" value="Znf_CCHC_sf"/>
</dbReference>
<keyword evidence="1" id="KW-0863">Zinc-finger</keyword>
<feature type="region of interest" description="Disordered" evidence="2">
    <location>
        <begin position="1"/>
        <end position="64"/>
    </location>
</feature>
<proteinExistence type="predicted"/>
<evidence type="ECO:0000259" key="3">
    <source>
        <dbReference type="PROSITE" id="PS50158"/>
    </source>
</evidence>